<organism evidence="1 2">
    <name type="scientific">Verruconis gallopava</name>
    <dbReference type="NCBI Taxonomy" id="253628"/>
    <lineage>
        <taxon>Eukaryota</taxon>
        <taxon>Fungi</taxon>
        <taxon>Dikarya</taxon>
        <taxon>Ascomycota</taxon>
        <taxon>Pezizomycotina</taxon>
        <taxon>Dothideomycetes</taxon>
        <taxon>Pleosporomycetidae</taxon>
        <taxon>Venturiales</taxon>
        <taxon>Sympoventuriaceae</taxon>
        <taxon>Verruconis</taxon>
    </lineage>
</organism>
<dbReference type="HOGENOM" id="CLU_1961287_0_0_1"/>
<protein>
    <submittedName>
        <fullName evidence="1">Uncharacterized protein</fullName>
    </submittedName>
</protein>
<gene>
    <name evidence="1" type="ORF">PV09_03455</name>
</gene>
<proteinExistence type="predicted"/>
<dbReference type="VEuPathDB" id="FungiDB:PV09_03455"/>
<name>A0A0D2AGB8_9PEZI</name>
<dbReference type="Proteomes" id="UP000053259">
    <property type="component" value="Unassembled WGS sequence"/>
</dbReference>
<dbReference type="AlphaFoldDB" id="A0A0D2AGB8"/>
<dbReference type="InParanoid" id="A0A0D2AGB8"/>
<evidence type="ECO:0000313" key="2">
    <source>
        <dbReference type="Proteomes" id="UP000053259"/>
    </source>
</evidence>
<accession>A0A0D2AGB8</accession>
<reference evidence="1 2" key="1">
    <citation type="submission" date="2015-01" db="EMBL/GenBank/DDBJ databases">
        <title>The Genome Sequence of Ochroconis gallopava CBS43764.</title>
        <authorList>
            <consortium name="The Broad Institute Genomics Platform"/>
            <person name="Cuomo C."/>
            <person name="de Hoog S."/>
            <person name="Gorbushina A."/>
            <person name="Stielow B."/>
            <person name="Teixiera M."/>
            <person name="Abouelleil A."/>
            <person name="Chapman S.B."/>
            <person name="Priest M."/>
            <person name="Young S.K."/>
            <person name="Wortman J."/>
            <person name="Nusbaum C."/>
            <person name="Birren B."/>
        </authorList>
    </citation>
    <scope>NUCLEOTIDE SEQUENCE [LARGE SCALE GENOMIC DNA]</scope>
    <source>
        <strain evidence="1 2">CBS 43764</strain>
    </source>
</reference>
<sequence length="128" mass="13945">MESLDVAKGLKSQYSMSRREKCQSGAALLRSLRGVVRLTHVASGAESAQSNRHDASRLNSPVYGPSHHRKRFLASRTAYQVALATLMAAKDDDCVEIHVTSILGQGYAKQVRGLEANDGPFFWTGLAL</sequence>
<keyword evidence="2" id="KW-1185">Reference proteome</keyword>
<dbReference type="EMBL" id="KN847537">
    <property type="protein sequence ID" value="KIW05580.1"/>
    <property type="molecule type" value="Genomic_DNA"/>
</dbReference>
<dbReference type="GeneID" id="27311428"/>
<dbReference type="RefSeq" id="XP_016215449.1">
    <property type="nucleotide sequence ID" value="XM_016356656.1"/>
</dbReference>
<evidence type="ECO:0000313" key="1">
    <source>
        <dbReference type="EMBL" id="KIW05580.1"/>
    </source>
</evidence>